<keyword evidence="3" id="KW-1185">Reference proteome</keyword>
<feature type="transmembrane region" description="Helical" evidence="1">
    <location>
        <begin position="117"/>
        <end position="143"/>
    </location>
</feature>
<comment type="caution">
    <text evidence="2">The sequence shown here is derived from an EMBL/GenBank/DDBJ whole genome shotgun (WGS) entry which is preliminary data.</text>
</comment>
<feature type="transmembrane region" description="Helical" evidence="1">
    <location>
        <begin position="211"/>
        <end position="231"/>
    </location>
</feature>
<keyword evidence="1" id="KW-0472">Membrane</keyword>
<dbReference type="Proteomes" id="UP000794436">
    <property type="component" value="Unassembled WGS sequence"/>
</dbReference>
<keyword evidence="1" id="KW-0812">Transmembrane</keyword>
<feature type="transmembrane region" description="Helical" evidence="1">
    <location>
        <begin position="34"/>
        <end position="56"/>
    </location>
</feature>
<dbReference type="OrthoDB" id="162491at2759"/>
<dbReference type="AlphaFoldDB" id="A0A8K1CNL4"/>
<dbReference type="InterPro" id="IPR040226">
    <property type="entry name" value="THH1/TOM1/TOM3"/>
</dbReference>
<sequence>MASLSPSDAAFSAPMASPAASPSPSADASPLSSYYAACAALYALGTLYLLPSVLAWTRMWRNIHTEDRTAVRLFSLLGMGCLLRAVAFALVAIWMIVVITSSGTASVDKAEHLHLTYLQLVTLWQAVGMVASFVLVSVFLLVFNTWASMIEQVGSSNSMVAAAAYGASSASRTPPRVLFLRMVLATYALQILTLCLVHALPSSELCRNFHFIATSLLAVCFLCCIFLLPSYGARMCELLGKVAEGADRRQRNVRRVAAICTVFFILRTAAQSLLAASEYAKAIGVESMKDEARIIPLQRVVDANPIFFFSPDHEGADGDELLRWVVLVEVAEFPIEWVLLMMLLCVLPARAVLPSIRGYQSIPDMKRRV</sequence>
<evidence type="ECO:0000313" key="2">
    <source>
        <dbReference type="EMBL" id="TMW65900.1"/>
    </source>
</evidence>
<name>A0A8K1CNL4_PYTOL</name>
<evidence type="ECO:0000313" key="3">
    <source>
        <dbReference type="Proteomes" id="UP000794436"/>
    </source>
</evidence>
<dbReference type="PANTHER" id="PTHR31142:SF3">
    <property type="entry name" value="THH1_TOM1_TOM3 DOMAIN-CONTAINING PROTEIN"/>
    <property type="match status" value="1"/>
</dbReference>
<proteinExistence type="predicted"/>
<protein>
    <submittedName>
        <fullName evidence="2">Uncharacterized protein</fullName>
    </submittedName>
</protein>
<reference evidence="2" key="1">
    <citation type="submission" date="2019-03" db="EMBL/GenBank/DDBJ databases">
        <title>Long read genome sequence of the mycoparasitic Pythium oligandrum ATCC 38472 isolated from sugarbeet rhizosphere.</title>
        <authorList>
            <person name="Gaulin E."/>
        </authorList>
    </citation>
    <scope>NUCLEOTIDE SEQUENCE</scope>
    <source>
        <strain evidence="2">ATCC 38472_TT</strain>
    </source>
</reference>
<keyword evidence="1" id="KW-1133">Transmembrane helix</keyword>
<gene>
    <name evidence="2" type="ORF">Poli38472_003665</name>
</gene>
<accession>A0A8K1CNL4</accession>
<dbReference type="EMBL" id="SPLM01000036">
    <property type="protein sequence ID" value="TMW65900.1"/>
    <property type="molecule type" value="Genomic_DNA"/>
</dbReference>
<feature type="transmembrane region" description="Helical" evidence="1">
    <location>
        <begin position="337"/>
        <end position="359"/>
    </location>
</feature>
<feature type="transmembrane region" description="Helical" evidence="1">
    <location>
        <begin position="76"/>
        <end position="97"/>
    </location>
</feature>
<feature type="transmembrane region" description="Helical" evidence="1">
    <location>
        <begin position="178"/>
        <end position="199"/>
    </location>
</feature>
<feature type="transmembrane region" description="Helical" evidence="1">
    <location>
        <begin position="252"/>
        <end position="270"/>
    </location>
</feature>
<evidence type="ECO:0000256" key="1">
    <source>
        <dbReference type="SAM" id="Phobius"/>
    </source>
</evidence>
<organism evidence="2 3">
    <name type="scientific">Pythium oligandrum</name>
    <name type="common">Mycoparasitic fungus</name>
    <dbReference type="NCBI Taxonomy" id="41045"/>
    <lineage>
        <taxon>Eukaryota</taxon>
        <taxon>Sar</taxon>
        <taxon>Stramenopiles</taxon>
        <taxon>Oomycota</taxon>
        <taxon>Peronosporomycetes</taxon>
        <taxon>Pythiales</taxon>
        <taxon>Pythiaceae</taxon>
        <taxon>Pythium</taxon>
    </lineage>
</organism>
<dbReference type="PANTHER" id="PTHR31142">
    <property type="entry name" value="TOBAMOVIRUS MULTIPLICATION PROTEIN 1-LIKE ISOFORM X1"/>
    <property type="match status" value="1"/>
</dbReference>